<feature type="compositionally biased region" description="Basic and acidic residues" evidence="11">
    <location>
        <begin position="169"/>
        <end position="179"/>
    </location>
</feature>
<dbReference type="SUPFAM" id="SSF52540">
    <property type="entry name" value="P-loop containing nucleoside triphosphate hydrolases"/>
    <property type="match status" value="1"/>
</dbReference>
<dbReference type="GO" id="GO:0000462">
    <property type="term" value="P:maturation of SSU-rRNA from tricistronic rRNA transcript (SSU-rRNA, 5.8S rRNA, LSU-rRNA)"/>
    <property type="evidence" value="ECO:0007669"/>
    <property type="project" value="TreeGrafter"/>
</dbReference>
<evidence type="ECO:0000256" key="7">
    <source>
        <dbReference type="ARBA" id="ARBA00022840"/>
    </source>
</evidence>
<keyword evidence="13" id="KW-1185">Reference proteome</keyword>
<dbReference type="PROSITE" id="PS51192">
    <property type="entry name" value="HELICASE_ATP_BIND_1"/>
    <property type="match status" value="1"/>
</dbReference>
<evidence type="ECO:0000256" key="6">
    <source>
        <dbReference type="ARBA" id="ARBA00022806"/>
    </source>
</evidence>
<dbReference type="FunFam" id="3.40.50.300:FF:003770">
    <property type="entry name" value="ATP-dependent RNA helicase DHR1, putative"/>
    <property type="match status" value="1"/>
</dbReference>
<dbReference type="Pfam" id="PF07717">
    <property type="entry name" value="OB_NTP_bind"/>
    <property type="match status" value="1"/>
</dbReference>
<name>A0A1B0DJ94_PHLPP</name>
<evidence type="ECO:0000256" key="3">
    <source>
        <dbReference type="ARBA" id="ARBA00012552"/>
    </source>
</evidence>
<dbReference type="PANTHER" id="PTHR18934">
    <property type="entry name" value="ATP-DEPENDENT RNA HELICASE"/>
    <property type="match status" value="1"/>
</dbReference>
<dbReference type="GO" id="GO:0003723">
    <property type="term" value="F:RNA binding"/>
    <property type="evidence" value="ECO:0007669"/>
    <property type="project" value="UniProtKB-KW"/>
</dbReference>
<dbReference type="GO" id="GO:0005524">
    <property type="term" value="F:ATP binding"/>
    <property type="evidence" value="ECO:0007669"/>
    <property type="project" value="UniProtKB-KW"/>
</dbReference>
<evidence type="ECO:0000256" key="5">
    <source>
        <dbReference type="ARBA" id="ARBA00022801"/>
    </source>
</evidence>
<dbReference type="Proteomes" id="UP000092462">
    <property type="component" value="Unassembled WGS sequence"/>
</dbReference>
<accession>A0A1B0DJ94</accession>
<evidence type="ECO:0000313" key="12">
    <source>
        <dbReference type="EnsemblMetazoa" id="PPAI008318-PA"/>
    </source>
</evidence>
<evidence type="ECO:0000256" key="10">
    <source>
        <dbReference type="ARBA" id="ARBA00047984"/>
    </source>
</evidence>
<dbReference type="Pfam" id="PF00271">
    <property type="entry name" value="Helicase_C"/>
    <property type="match status" value="1"/>
</dbReference>
<keyword evidence="4" id="KW-0547">Nucleotide-binding</keyword>
<keyword evidence="6" id="KW-0347">Helicase</keyword>
<dbReference type="SMART" id="SM00847">
    <property type="entry name" value="HA2"/>
    <property type="match status" value="1"/>
</dbReference>
<dbReference type="InterPro" id="IPR011709">
    <property type="entry name" value="DEAD-box_helicase_OB_fold"/>
</dbReference>
<dbReference type="Gene3D" id="1.20.120.1080">
    <property type="match status" value="1"/>
</dbReference>
<dbReference type="AlphaFoldDB" id="A0A1B0DJ94"/>
<evidence type="ECO:0000256" key="4">
    <source>
        <dbReference type="ARBA" id="ARBA00022741"/>
    </source>
</evidence>
<dbReference type="PROSITE" id="PS51194">
    <property type="entry name" value="HELICASE_CTER"/>
    <property type="match status" value="1"/>
</dbReference>
<keyword evidence="9" id="KW-0539">Nucleus</keyword>
<dbReference type="FunFam" id="3.40.50.300:FF:000637">
    <property type="entry name" value="ATP-dependent RNA helicase DHX37/DHR1"/>
    <property type="match status" value="1"/>
</dbReference>
<feature type="region of interest" description="Disordered" evidence="11">
    <location>
        <begin position="519"/>
        <end position="545"/>
    </location>
</feature>
<dbReference type="InterPro" id="IPR014001">
    <property type="entry name" value="Helicase_ATP-bd"/>
</dbReference>
<dbReference type="EC" id="3.6.4.13" evidence="3"/>
<dbReference type="InterPro" id="IPR011545">
    <property type="entry name" value="DEAD/DEAH_box_helicase_dom"/>
</dbReference>
<dbReference type="InterPro" id="IPR027417">
    <property type="entry name" value="P-loop_NTPase"/>
</dbReference>
<feature type="compositionally biased region" description="Basic and acidic residues" evidence="11">
    <location>
        <begin position="123"/>
        <end position="138"/>
    </location>
</feature>
<dbReference type="VEuPathDB" id="VectorBase:PPAI008318"/>
<dbReference type="InterPro" id="IPR007502">
    <property type="entry name" value="Helicase-assoc_dom"/>
</dbReference>
<dbReference type="Gene3D" id="3.40.50.300">
    <property type="entry name" value="P-loop containing nucleotide triphosphate hydrolases"/>
    <property type="match status" value="3"/>
</dbReference>
<evidence type="ECO:0000256" key="2">
    <source>
        <dbReference type="ARBA" id="ARBA00008792"/>
    </source>
</evidence>
<dbReference type="VEuPathDB" id="VectorBase:PPAPM1_007873"/>
<feature type="region of interest" description="Disordered" evidence="11">
    <location>
        <begin position="121"/>
        <end position="202"/>
    </location>
</feature>
<dbReference type="Pfam" id="PF00270">
    <property type="entry name" value="DEAD"/>
    <property type="match status" value="1"/>
</dbReference>
<keyword evidence="7" id="KW-0067">ATP-binding</keyword>
<dbReference type="Pfam" id="PF21010">
    <property type="entry name" value="HA2_C"/>
    <property type="match status" value="1"/>
</dbReference>
<dbReference type="InterPro" id="IPR001650">
    <property type="entry name" value="Helicase_C-like"/>
</dbReference>
<dbReference type="InterPro" id="IPR002464">
    <property type="entry name" value="DNA/RNA_helicase_DEAH_CS"/>
</dbReference>
<evidence type="ECO:0000256" key="9">
    <source>
        <dbReference type="ARBA" id="ARBA00023242"/>
    </source>
</evidence>
<dbReference type="EMBL" id="AJVK01034908">
    <property type="status" value="NOT_ANNOTATED_CDS"/>
    <property type="molecule type" value="Genomic_DNA"/>
</dbReference>
<dbReference type="GO" id="GO:0003724">
    <property type="term" value="F:RNA helicase activity"/>
    <property type="evidence" value="ECO:0007669"/>
    <property type="project" value="UniProtKB-EC"/>
</dbReference>
<feature type="compositionally biased region" description="Acidic residues" evidence="11">
    <location>
        <begin position="156"/>
        <end position="168"/>
    </location>
</feature>
<dbReference type="SMART" id="SM00487">
    <property type="entry name" value="DEXDc"/>
    <property type="match status" value="1"/>
</dbReference>
<dbReference type="PANTHER" id="PTHR18934:SF99">
    <property type="entry name" value="ATP-DEPENDENT RNA HELICASE DHX37-RELATED"/>
    <property type="match status" value="1"/>
</dbReference>
<dbReference type="EnsemblMetazoa" id="PPAI008318-RA">
    <property type="protein sequence ID" value="PPAI008318-PA"/>
    <property type="gene ID" value="PPAI008318"/>
</dbReference>
<protein>
    <recommendedName>
        <fullName evidence="3">RNA helicase</fullName>
        <ecNumber evidence="3">3.6.4.13</ecNumber>
    </recommendedName>
</protein>
<dbReference type="CDD" id="cd17982">
    <property type="entry name" value="DEXHc_DHX37"/>
    <property type="match status" value="1"/>
</dbReference>
<dbReference type="PROSITE" id="PS00690">
    <property type="entry name" value="DEAH_ATP_HELICASE"/>
    <property type="match status" value="1"/>
</dbReference>
<sequence>MGKKKFSARRKQDVQYITDNTETKKIKVDFGKDTANGQEYDESNALVIPSKKRQTKAQFHEKKITRILSKKQRKNLEKIVDKKLKKENRSTLLENLSSVQLPAEEIKQLVSITAVQTSGLRKFSSDVDRGPVQEEGKAHGKLSSIAGSRKRKVIEVAEEEESEDESGKDEDSKKPRGVEEGFYSSSDGQSDPEEVEEKEEIRPKKEILNVSKNLSFTVEDLGDDVRLPENGIPSTVNPFKVTDLVKEEPKKQMPSKPAVYIHLERDPEIQAARLKLPILGEEQVVMEAISENDVVILAGETGSGKTTQVPQFLYEAGYAEGKLIGITEPRRVAAISMSKRVAQEMNLSQDVVSYLIRFEGNTTAQTKVKFMTDGVLLKEMERDFELSKYSVIILDEAHERSVYTDILLGLLSRVVPLRKKKGNSLKLIIMSATLRVADFTENKKLFRTPPPVVKVEARQFPVTVHFNKVTESDYVREAFRKAVKIHSKLPDGGILIFLTGQQEVHYLVKKLRAKFPFNDQKQDQKPPALPETKTEEQKEDSEDEFDMETAIRKMKKARKKFARELCLPKIDLDTYKLPGDDTEADLNDTEALEEDFSEDEADPLEEEALEIATKQPLWVLPLYSLLSSAKQERVFQPPPEGARLCIVATNVAETSLTIPNIKYVIDSGRQKTRLYDPVTGVEAFVVKFTSKASANQRSGRAGRMGPGHCYRLYSSAVYNDEFPDFSIPDILKRPVDDIVLQMKCMGITKVINFPFPSPPDHDQLEMAEKRLKILGALEESSEGLKVSKLGETISLFPIAPRFGKMLALSNQHNLMPYTICIVAGLSVQQVLLENTQDSQNTDKWAKKRKSWANSGNFLSLGDPMVLLRATGGAEYAGSQHKLPEFCQKNGLRLKGITEIRKLRVQLTNQLNLNIPNVEASVDPKLEPPTDDQARLLRQILLAGMGDRVARRVPLDDISDPKERSKLKRAYNTPEMVEPVFLNSSSVLAKELPEWVIYQEVYEVSLPQSKMFIRGITEIEPHWLPTYVPAMCNFQEIADEKPRYNGKTGSVVRKMKVTFGRAAWELPDAEVNMPFAAETCK</sequence>
<dbReference type="GO" id="GO:0005730">
    <property type="term" value="C:nucleolus"/>
    <property type="evidence" value="ECO:0007669"/>
    <property type="project" value="UniProtKB-SubCell"/>
</dbReference>
<evidence type="ECO:0000256" key="1">
    <source>
        <dbReference type="ARBA" id="ARBA00004604"/>
    </source>
</evidence>
<proteinExistence type="inferred from homology"/>
<comment type="catalytic activity">
    <reaction evidence="10">
        <text>ATP + H2O = ADP + phosphate + H(+)</text>
        <dbReference type="Rhea" id="RHEA:13065"/>
        <dbReference type="ChEBI" id="CHEBI:15377"/>
        <dbReference type="ChEBI" id="CHEBI:15378"/>
        <dbReference type="ChEBI" id="CHEBI:30616"/>
        <dbReference type="ChEBI" id="CHEBI:43474"/>
        <dbReference type="ChEBI" id="CHEBI:456216"/>
        <dbReference type="EC" id="3.6.4.13"/>
    </reaction>
</comment>
<dbReference type="GO" id="GO:0016787">
    <property type="term" value="F:hydrolase activity"/>
    <property type="evidence" value="ECO:0007669"/>
    <property type="project" value="UniProtKB-KW"/>
</dbReference>
<keyword evidence="8" id="KW-0694">RNA-binding</keyword>
<keyword evidence="5" id="KW-0378">Hydrolase</keyword>
<comment type="similarity">
    <text evidence="2">Belongs to the DEAD box helicase family. DEAH subfamily.</text>
</comment>
<dbReference type="SMART" id="SM00490">
    <property type="entry name" value="HELICc"/>
    <property type="match status" value="1"/>
</dbReference>
<organism evidence="12 13">
    <name type="scientific">Phlebotomus papatasi</name>
    <name type="common">Sandfly</name>
    <dbReference type="NCBI Taxonomy" id="29031"/>
    <lineage>
        <taxon>Eukaryota</taxon>
        <taxon>Metazoa</taxon>
        <taxon>Ecdysozoa</taxon>
        <taxon>Arthropoda</taxon>
        <taxon>Hexapoda</taxon>
        <taxon>Insecta</taxon>
        <taxon>Pterygota</taxon>
        <taxon>Neoptera</taxon>
        <taxon>Endopterygota</taxon>
        <taxon>Diptera</taxon>
        <taxon>Nematocera</taxon>
        <taxon>Psychodoidea</taxon>
        <taxon>Psychodidae</taxon>
        <taxon>Phlebotomus</taxon>
        <taxon>Phlebotomus</taxon>
    </lineage>
</organism>
<evidence type="ECO:0000313" key="13">
    <source>
        <dbReference type="Proteomes" id="UP000092462"/>
    </source>
</evidence>
<reference evidence="12" key="1">
    <citation type="submission" date="2022-08" db="UniProtKB">
        <authorList>
            <consortium name="EnsemblMetazoa"/>
        </authorList>
    </citation>
    <scope>IDENTIFICATION</scope>
    <source>
        <strain evidence="12">Israel</strain>
    </source>
</reference>
<dbReference type="CDD" id="cd18791">
    <property type="entry name" value="SF2_C_RHA"/>
    <property type="match status" value="1"/>
</dbReference>
<evidence type="ECO:0000256" key="8">
    <source>
        <dbReference type="ARBA" id="ARBA00022884"/>
    </source>
</evidence>
<evidence type="ECO:0000256" key="11">
    <source>
        <dbReference type="SAM" id="MobiDB-lite"/>
    </source>
</evidence>
<comment type="subcellular location">
    <subcellularLocation>
        <location evidence="1">Nucleus</location>
        <location evidence="1">Nucleolus</location>
    </subcellularLocation>
</comment>